<dbReference type="InterPro" id="IPR050738">
    <property type="entry name" value="Sulfatase"/>
</dbReference>
<evidence type="ECO:0000313" key="8">
    <source>
        <dbReference type="EMBL" id="EOA57751.1"/>
    </source>
</evidence>
<evidence type="ECO:0000256" key="3">
    <source>
        <dbReference type="ARBA" id="ARBA00022801"/>
    </source>
</evidence>
<sequence>MSIVTNLKCTLAVTAGLCSSFAYAQKHPHVILIMTDQQRGDALGCMGNEAVISPNLDRLAGEGTLFMNGYSSCPSSTPARAGMLTGLSPWHHGLLGYGEVSPEYKYEMPQMMKDAGYYTFGIGKMHWHPQRIKHGFEGTLLDESGRIEDPNFTSDYRQWFQIQAPGKNPDETGIGWNDHSASNYKLPENLHPTYWTGEMACQLIQNYDNSEKPLFLKVSFARPHSPYDPPQRYIDMYKDAQVPDPFIGDWCGKWAKELAPEKAAKDAPYGNFGNEYARNSKRYYYANITFIDEQIGRVIKALKEKGMYDNALIIFVSDHGDMMGDHYHWRKTYPYEGSTHIPYIVKWPAAEKVLPGKVDAPVELRDLLPTFLETAGVTVPTDMDGRPLLALAKGTATNWRKYIDLEHATCYSADNYWCALTDGKIKYVWYFHTGEEQLFDMVKDPKELHNAVNDKKYKKRLAEMRSEMVRHLSERGEEFVKDGQLVVREKTMLYGPNYPKKK</sequence>
<keyword evidence="6" id="KW-0732">Signal</keyword>
<dbReference type="eggNOG" id="COG3119">
    <property type="taxonomic scope" value="Bacteria"/>
</dbReference>
<comment type="caution">
    <text evidence="8">The sequence shown here is derived from an EMBL/GenBank/DDBJ whole genome shotgun (WGS) entry which is preliminary data.</text>
</comment>
<dbReference type="STRING" id="1121098.HMPREF1534_00518"/>
<organism evidence="8 9">
    <name type="scientific">Phocaeicola massiliensis B84634 = Timone 84634 = DSM 17679 = JCM 13223</name>
    <dbReference type="NCBI Taxonomy" id="1121098"/>
    <lineage>
        <taxon>Bacteria</taxon>
        <taxon>Pseudomonadati</taxon>
        <taxon>Bacteroidota</taxon>
        <taxon>Bacteroidia</taxon>
        <taxon>Bacteroidales</taxon>
        <taxon>Bacteroidaceae</taxon>
        <taxon>Phocaeicola</taxon>
    </lineage>
</organism>
<dbReference type="PATRIC" id="fig|1121098.3.peg.526"/>
<keyword evidence="9" id="KW-1185">Reference proteome</keyword>
<dbReference type="RefSeq" id="WP_005936705.1">
    <property type="nucleotide sequence ID" value="NZ_KB890320.1"/>
</dbReference>
<keyword evidence="3" id="KW-0378">Hydrolase</keyword>
<feature type="domain" description="Sulfatase N-terminal" evidence="7">
    <location>
        <begin position="28"/>
        <end position="377"/>
    </location>
</feature>
<reference evidence="8 9" key="1">
    <citation type="submission" date="2013-04" db="EMBL/GenBank/DDBJ databases">
        <title>The Genome Sequence of Bacteroides massiliensis DSM 17679.</title>
        <authorList>
            <consortium name="The Broad Institute Genomics Platform"/>
            <person name="Earl A."/>
            <person name="Ward D."/>
            <person name="Feldgarden M."/>
            <person name="Gevers D."/>
            <person name="Martens E."/>
            <person name="Fenner L."/>
            <person name="Roux V."/>
            <person name="Mallet M.N."/>
            <person name="Raoult D."/>
            <person name="Walker B."/>
            <person name="Young S."/>
            <person name="Zeng Q."/>
            <person name="Gargeya S."/>
            <person name="Fitzgerald M."/>
            <person name="Haas B."/>
            <person name="Abouelleil A."/>
            <person name="Allen A.W."/>
            <person name="Alvarado L."/>
            <person name="Arachchi H.M."/>
            <person name="Berlin A.M."/>
            <person name="Chapman S.B."/>
            <person name="Gainer-Dewar J."/>
            <person name="Goldberg J."/>
            <person name="Griggs A."/>
            <person name="Gujja S."/>
            <person name="Hansen M."/>
            <person name="Howarth C."/>
            <person name="Imamovic A."/>
            <person name="Ireland A."/>
            <person name="Larimer J."/>
            <person name="McCowan C."/>
            <person name="Murphy C."/>
            <person name="Pearson M."/>
            <person name="Poon T.W."/>
            <person name="Priest M."/>
            <person name="Roberts A."/>
            <person name="Saif S."/>
            <person name="Shea T."/>
            <person name="Sisk P."/>
            <person name="Sykes S."/>
            <person name="Wortman J."/>
            <person name="Nusbaum C."/>
            <person name="Birren B."/>
        </authorList>
    </citation>
    <scope>NUCLEOTIDE SEQUENCE [LARGE SCALE GENOMIC DNA]</scope>
    <source>
        <strain evidence="9">B84634 / Timone 84634 / DSM 17679 / JCM 13223</strain>
    </source>
</reference>
<dbReference type="PROSITE" id="PS00149">
    <property type="entry name" value="SULFATASE_2"/>
    <property type="match status" value="1"/>
</dbReference>
<dbReference type="GO" id="GO:0046872">
    <property type="term" value="F:metal ion binding"/>
    <property type="evidence" value="ECO:0007669"/>
    <property type="project" value="UniProtKB-KW"/>
</dbReference>
<evidence type="ECO:0000256" key="2">
    <source>
        <dbReference type="ARBA" id="ARBA00022723"/>
    </source>
</evidence>
<feature type="chain" id="PRO_5004679658" description="Sulfatase N-terminal domain-containing protein" evidence="6">
    <location>
        <begin position="25"/>
        <end position="502"/>
    </location>
</feature>
<comment type="PTM">
    <text evidence="5">The conversion to 3-oxoalanine (also known as C-formylglycine, FGly), of a serine or cysteine residue in prokaryotes and of a cysteine residue in eukaryotes, is critical for catalytic activity.</text>
</comment>
<name>U6RPM4_9BACT</name>
<comment type="similarity">
    <text evidence="1">Belongs to the sulfatase family.</text>
</comment>
<proteinExistence type="inferred from homology"/>
<dbReference type="AlphaFoldDB" id="U6RPM4"/>
<feature type="signal peptide" evidence="6">
    <location>
        <begin position="1"/>
        <end position="24"/>
    </location>
</feature>
<dbReference type="Gene3D" id="3.40.720.10">
    <property type="entry name" value="Alkaline Phosphatase, subunit A"/>
    <property type="match status" value="1"/>
</dbReference>
<dbReference type="Pfam" id="PF00884">
    <property type="entry name" value="Sulfatase"/>
    <property type="match status" value="1"/>
</dbReference>
<dbReference type="GeneID" id="60063414"/>
<dbReference type="Proteomes" id="UP000017831">
    <property type="component" value="Unassembled WGS sequence"/>
</dbReference>
<evidence type="ECO:0000256" key="5">
    <source>
        <dbReference type="PIRSR" id="PIRSR600917-52"/>
    </source>
</evidence>
<dbReference type="GO" id="GO:0004065">
    <property type="term" value="F:arylsulfatase activity"/>
    <property type="evidence" value="ECO:0007669"/>
    <property type="project" value="TreeGrafter"/>
</dbReference>
<dbReference type="OrthoDB" id="9762324at2"/>
<gene>
    <name evidence="8" type="ORF">HMPREF1534_00518</name>
</gene>
<dbReference type="HOGENOM" id="CLU_006332_9_2_10"/>
<dbReference type="InterPro" id="IPR000917">
    <property type="entry name" value="Sulfatase_N"/>
</dbReference>
<evidence type="ECO:0000313" key="9">
    <source>
        <dbReference type="Proteomes" id="UP000017831"/>
    </source>
</evidence>
<dbReference type="PANTHER" id="PTHR42693:SF53">
    <property type="entry name" value="ENDO-4-O-SULFATASE"/>
    <property type="match status" value="1"/>
</dbReference>
<dbReference type="InterPro" id="IPR017850">
    <property type="entry name" value="Alkaline_phosphatase_core_sf"/>
</dbReference>
<dbReference type="PANTHER" id="PTHR42693">
    <property type="entry name" value="ARYLSULFATASE FAMILY MEMBER"/>
    <property type="match status" value="1"/>
</dbReference>
<evidence type="ECO:0000259" key="7">
    <source>
        <dbReference type="Pfam" id="PF00884"/>
    </source>
</evidence>
<dbReference type="InterPro" id="IPR024607">
    <property type="entry name" value="Sulfatase_CS"/>
</dbReference>
<keyword evidence="2" id="KW-0479">Metal-binding</keyword>
<dbReference type="PROSITE" id="PS00523">
    <property type="entry name" value="SULFATASE_1"/>
    <property type="match status" value="1"/>
</dbReference>
<dbReference type="SUPFAM" id="SSF53649">
    <property type="entry name" value="Alkaline phosphatase-like"/>
    <property type="match status" value="1"/>
</dbReference>
<keyword evidence="4" id="KW-0106">Calcium</keyword>
<accession>U6RPM4</accession>
<evidence type="ECO:0000256" key="6">
    <source>
        <dbReference type="SAM" id="SignalP"/>
    </source>
</evidence>
<evidence type="ECO:0000256" key="4">
    <source>
        <dbReference type="ARBA" id="ARBA00022837"/>
    </source>
</evidence>
<dbReference type="EMBL" id="AQHY01000007">
    <property type="protein sequence ID" value="EOA57751.1"/>
    <property type="molecule type" value="Genomic_DNA"/>
</dbReference>
<dbReference type="NCBIfam" id="NF010322">
    <property type="entry name" value="PRK13759.1"/>
    <property type="match status" value="1"/>
</dbReference>
<protein>
    <recommendedName>
        <fullName evidence="7">Sulfatase N-terminal domain-containing protein</fullName>
    </recommendedName>
</protein>
<evidence type="ECO:0000256" key="1">
    <source>
        <dbReference type="ARBA" id="ARBA00008779"/>
    </source>
</evidence>
<feature type="modified residue" description="3-oxoalanine (Ser)" evidence="5">
    <location>
        <position position="76"/>
    </location>
</feature>